<dbReference type="Proteomes" id="UP000252585">
    <property type="component" value="Unassembled WGS sequence"/>
</dbReference>
<name>A0A368Y9T6_9BACI</name>
<organism evidence="4 5">
    <name type="scientific">Saliterribacillus persicus</name>
    <dbReference type="NCBI Taxonomy" id="930114"/>
    <lineage>
        <taxon>Bacteria</taxon>
        <taxon>Bacillati</taxon>
        <taxon>Bacillota</taxon>
        <taxon>Bacilli</taxon>
        <taxon>Bacillales</taxon>
        <taxon>Bacillaceae</taxon>
        <taxon>Saliterribacillus</taxon>
    </lineage>
</organism>
<dbReference type="AlphaFoldDB" id="A0A368Y9T6"/>
<evidence type="ECO:0000313" key="4">
    <source>
        <dbReference type="EMBL" id="RCW74954.1"/>
    </source>
</evidence>
<protein>
    <submittedName>
        <fullName evidence="4">Putative damage-inducible protein DinB</fullName>
    </submittedName>
</protein>
<sequence length="153" mass="17783">MAMNNFLNIFEHVSWANNRIVDALVYAAHEEQEMTRLFSHLLYAEKIWILRILGEDPSAIPLFRNTSLDECRSLIEENDQLITPFLKSINDRELARIVSYTNSKGITYENSVTEILTHVALHGQYQRGQINMRLRMGGREPINVDFITFLREG</sequence>
<feature type="binding site" evidence="3">
    <location>
        <position position="122"/>
    </location>
    <ligand>
        <name>a divalent metal cation</name>
        <dbReference type="ChEBI" id="CHEBI:60240"/>
    </ligand>
</feature>
<keyword evidence="5" id="KW-1185">Reference proteome</keyword>
<feature type="binding site" evidence="3">
    <location>
        <position position="40"/>
    </location>
    <ligand>
        <name>a divalent metal cation</name>
        <dbReference type="ChEBI" id="CHEBI:60240"/>
    </ligand>
</feature>
<dbReference type="InterPro" id="IPR007837">
    <property type="entry name" value="DinB"/>
</dbReference>
<dbReference type="PANTHER" id="PTHR37302:SF3">
    <property type="entry name" value="DAMAGE-INDUCIBLE PROTEIN DINB"/>
    <property type="match status" value="1"/>
</dbReference>
<dbReference type="RefSeq" id="WP_245937393.1">
    <property type="nucleotide sequence ID" value="NZ_QPJJ01000003.1"/>
</dbReference>
<dbReference type="SUPFAM" id="SSF109854">
    <property type="entry name" value="DinB/YfiT-like putative metalloenzymes"/>
    <property type="match status" value="1"/>
</dbReference>
<reference evidence="4 5" key="1">
    <citation type="submission" date="2018-07" db="EMBL/GenBank/DDBJ databases">
        <title>Genomic Encyclopedia of Type Strains, Phase IV (KMG-IV): sequencing the most valuable type-strain genomes for metagenomic binning, comparative biology and taxonomic classification.</title>
        <authorList>
            <person name="Goeker M."/>
        </authorList>
    </citation>
    <scope>NUCLEOTIDE SEQUENCE [LARGE SCALE GENOMIC DNA]</scope>
    <source>
        <strain evidence="4 5">DSM 27696</strain>
    </source>
</reference>
<dbReference type="GO" id="GO:0046872">
    <property type="term" value="F:metal ion binding"/>
    <property type="evidence" value="ECO:0007669"/>
    <property type="project" value="UniProtKB-KW"/>
</dbReference>
<proteinExistence type="inferred from homology"/>
<gene>
    <name evidence="4" type="ORF">DFR57_103251</name>
</gene>
<evidence type="ECO:0000256" key="2">
    <source>
        <dbReference type="ARBA" id="ARBA00022723"/>
    </source>
</evidence>
<dbReference type="InterPro" id="IPR034660">
    <property type="entry name" value="DinB/YfiT-like"/>
</dbReference>
<comment type="similarity">
    <text evidence="1">Belongs to the DinB family.</text>
</comment>
<dbReference type="EMBL" id="QPJJ01000003">
    <property type="protein sequence ID" value="RCW74954.1"/>
    <property type="molecule type" value="Genomic_DNA"/>
</dbReference>
<evidence type="ECO:0000313" key="5">
    <source>
        <dbReference type="Proteomes" id="UP000252585"/>
    </source>
</evidence>
<comment type="caution">
    <text evidence="4">The sequence shown here is derived from an EMBL/GenBank/DDBJ whole genome shotgun (WGS) entry which is preliminary data.</text>
</comment>
<dbReference type="Gene3D" id="1.20.120.450">
    <property type="entry name" value="dinb family like domain"/>
    <property type="match status" value="1"/>
</dbReference>
<accession>A0A368Y9T6</accession>
<dbReference type="PANTHER" id="PTHR37302">
    <property type="entry name" value="SLR1116 PROTEIN"/>
    <property type="match status" value="1"/>
</dbReference>
<evidence type="ECO:0000256" key="1">
    <source>
        <dbReference type="ARBA" id="ARBA00008635"/>
    </source>
</evidence>
<keyword evidence="2 3" id="KW-0479">Metal-binding</keyword>
<evidence type="ECO:0000256" key="3">
    <source>
        <dbReference type="PIRSR" id="PIRSR607837-1"/>
    </source>
</evidence>
<dbReference type="Pfam" id="PF05163">
    <property type="entry name" value="DinB"/>
    <property type="match status" value="1"/>
</dbReference>